<protein>
    <recommendedName>
        <fullName evidence="3">Berberine/berberine-like domain-containing protein</fullName>
    </recommendedName>
</protein>
<gene>
    <name evidence="1" type="ORF">LTR91_022551</name>
</gene>
<proteinExistence type="predicted"/>
<dbReference type="EMBL" id="JAUJLE010000448">
    <property type="protein sequence ID" value="KAK0956069.1"/>
    <property type="molecule type" value="Genomic_DNA"/>
</dbReference>
<accession>A0AAN6H4M3</accession>
<reference evidence="1" key="1">
    <citation type="submission" date="2023-06" db="EMBL/GenBank/DDBJ databases">
        <title>Black Yeasts Isolated from many extreme environments.</title>
        <authorList>
            <person name="Coleine C."/>
            <person name="Stajich J.E."/>
            <person name="Selbmann L."/>
        </authorList>
    </citation>
    <scope>NUCLEOTIDE SEQUENCE</scope>
    <source>
        <strain evidence="1">CCFEE 5200</strain>
    </source>
</reference>
<evidence type="ECO:0008006" key="3">
    <source>
        <dbReference type="Google" id="ProtNLM"/>
    </source>
</evidence>
<evidence type="ECO:0000313" key="1">
    <source>
        <dbReference type="EMBL" id="KAK0956069.1"/>
    </source>
</evidence>
<sequence length="215" mass="23718">MNGKSKPGLAIIANVYTIIAAIAQRAAIAVGSELRHCMQFTPTQSTQRYKNAHESCSLRRWFTRRQSTEDTTVQALIGFPNIACRLSFQPVPTIITLKAATHGGNSLGLTAADGSLFNILLTVSWDTRAEDALIDQQAKALFDQSETMAKQMGLYNEYLYLNYAAPWPDPISGYVAPVEAQLQAVSKMYDPRGVFRTQCPVGSRCSPRWRNLGLS</sequence>
<evidence type="ECO:0000313" key="2">
    <source>
        <dbReference type="Proteomes" id="UP001175353"/>
    </source>
</evidence>
<keyword evidence="2" id="KW-1185">Reference proteome</keyword>
<comment type="caution">
    <text evidence="1">The sequence shown here is derived from an EMBL/GenBank/DDBJ whole genome shotgun (WGS) entry which is preliminary data.</text>
</comment>
<organism evidence="1 2">
    <name type="scientific">Friedmanniomyces endolithicus</name>
    <dbReference type="NCBI Taxonomy" id="329885"/>
    <lineage>
        <taxon>Eukaryota</taxon>
        <taxon>Fungi</taxon>
        <taxon>Dikarya</taxon>
        <taxon>Ascomycota</taxon>
        <taxon>Pezizomycotina</taxon>
        <taxon>Dothideomycetes</taxon>
        <taxon>Dothideomycetidae</taxon>
        <taxon>Mycosphaerellales</taxon>
        <taxon>Teratosphaeriaceae</taxon>
        <taxon>Friedmanniomyces</taxon>
    </lineage>
</organism>
<dbReference type="AlphaFoldDB" id="A0AAN6H4M3"/>
<name>A0AAN6H4M3_9PEZI</name>
<dbReference type="Proteomes" id="UP001175353">
    <property type="component" value="Unassembled WGS sequence"/>
</dbReference>